<comment type="caution">
    <text evidence="1">The sequence shown here is derived from an EMBL/GenBank/DDBJ whole genome shotgun (WGS) entry which is preliminary data.</text>
</comment>
<dbReference type="EMBL" id="JAWJWE010000044">
    <property type="protein sequence ID" value="KAK6617479.1"/>
    <property type="molecule type" value="Genomic_DNA"/>
</dbReference>
<gene>
    <name evidence="1" type="ORF">RUM43_014488</name>
</gene>
<dbReference type="Proteomes" id="UP001372834">
    <property type="component" value="Unassembled WGS sequence"/>
</dbReference>
<dbReference type="AlphaFoldDB" id="A0AAN8NZR6"/>
<evidence type="ECO:0000313" key="1">
    <source>
        <dbReference type="EMBL" id="KAK6617479.1"/>
    </source>
</evidence>
<accession>A0AAN8NZR6</accession>
<reference evidence="1 2" key="1">
    <citation type="submission" date="2023-10" db="EMBL/GenBank/DDBJ databases">
        <title>Genomes of two closely related lineages of the louse Polyplax serrata with different host specificities.</title>
        <authorList>
            <person name="Martinu J."/>
            <person name="Tarabai H."/>
            <person name="Stefka J."/>
            <person name="Hypsa V."/>
        </authorList>
    </citation>
    <scope>NUCLEOTIDE SEQUENCE [LARGE SCALE GENOMIC DNA]</scope>
    <source>
        <strain evidence="1">HR10_N</strain>
    </source>
</reference>
<organism evidence="1 2">
    <name type="scientific">Polyplax serrata</name>
    <name type="common">Common mouse louse</name>
    <dbReference type="NCBI Taxonomy" id="468196"/>
    <lineage>
        <taxon>Eukaryota</taxon>
        <taxon>Metazoa</taxon>
        <taxon>Ecdysozoa</taxon>
        <taxon>Arthropoda</taxon>
        <taxon>Hexapoda</taxon>
        <taxon>Insecta</taxon>
        <taxon>Pterygota</taxon>
        <taxon>Neoptera</taxon>
        <taxon>Paraneoptera</taxon>
        <taxon>Psocodea</taxon>
        <taxon>Troctomorpha</taxon>
        <taxon>Phthiraptera</taxon>
        <taxon>Anoplura</taxon>
        <taxon>Polyplacidae</taxon>
        <taxon>Polyplax</taxon>
    </lineage>
</organism>
<sequence>MNNSKHSYTQTIRRLHLCSCEIFCVRNRKLEKKNHWIAKGIEKQQSLTSILLAHWVFPSGPEFGATGAMEDVQQDDQIRLEESDHTLNRAVF</sequence>
<evidence type="ECO:0000313" key="2">
    <source>
        <dbReference type="Proteomes" id="UP001372834"/>
    </source>
</evidence>
<proteinExistence type="predicted"/>
<name>A0AAN8NZR6_POLSC</name>
<protein>
    <submittedName>
        <fullName evidence="1">Uncharacterized protein</fullName>
    </submittedName>
</protein>